<dbReference type="InterPro" id="IPR036465">
    <property type="entry name" value="vWFA_dom_sf"/>
</dbReference>
<proteinExistence type="predicted"/>
<dbReference type="InterPro" id="IPR002035">
    <property type="entry name" value="VWF_A"/>
</dbReference>
<dbReference type="AlphaFoldDB" id="A0A8S4A2R8"/>
<name>A0A8S4A2R8_9EUPU</name>
<dbReference type="PROSITE" id="PS50234">
    <property type="entry name" value="VWFA"/>
    <property type="match status" value="1"/>
</dbReference>
<gene>
    <name evidence="2" type="ORF">CUNI_LOCUS20276</name>
</gene>
<dbReference type="Gene3D" id="3.40.50.410">
    <property type="entry name" value="von Willebrand factor, type A domain"/>
    <property type="match status" value="1"/>
</dbReference>
<evidence type="ECO:0000259" key="1">
    <source>
        <dbReference type="PROSITE" id="PS50234"/>
    </source>
</evidence>
<dbReference type="Pfam" id="PF00092">
    <property type="entry name" value="VWA"/>
    <property type="match status" value="1"/>
</dbReference>
<protein>
    <recommendedName>
        <fullName evidence="1">VWFA domain-containing protein</fullName>
    </recommendedName>
</protein>
<dbReference type="Proteomes" id="UP000678393">
    <property type="component" value="Unassembled WGS sequence"/>
</dbReference>
<dbReference type="SUPFAM" id="SSF53300">
    <property type="entry name" value="vWA-like"/>
    <property type="match status" value="1"/>
</dbReference>
<sequence>VPAGYSATHAALARAKDVVLASRTTSKKAVIVITDGKSNVGPPPVRASIQLRSLVWDEGWNSTASGPQLQIYAFGIKDAYMPEVRSIASPLQNHTFYIPTFQAFAELARSLHD</sequence>
<comment type="caution">
    <text evidence="2">The sequence shown here is derived from an EMBL/GenBank/DDBJ whole genome shotgun (WGS) entry which is preliminary data.</text>
</comment>
<evidence type="ECO:0000313" key="2">
    <source>
        <dbReference type="EMBL" id="CAG5134718.1"/>
    </source>
</evidence>
<accession>A0A8S4A2R8</accession>
<keyword evidence="3" id="KW-1185">Reference proteome</keyword>
<dbReference type="OrthoDB" id="6515930at2759"/>
<feature type="non-terminal residue" evidence="2">
    <location>
        <position position="113"/>
    </location>
</feature>
<feature type="domain" description="VWFA" evidence="1">
    <location>
        <begin position="1"/>
        <end position="111"/>
    </location>
</feature>
<reference evidence="2" key="1">
    <citation type="submission" date="2021-04" db="EMBL/GenBank/DDBJ databases">
        <authorList>
            <consortium name="Molecular Ecology Group"/>
        </authorList>
    </citation>
    <scope>NUCLEOTIDE SEQUENCE</scope>
</reference>
<feature type="non-terminal residue" evidence="2">
    <location>
        <position position="1"/>
    </location>
</feature>
<dbReference type="EMBL" id="CAJHNH020007534">
    <property type="protein sequence ID" value="CAG5134718.1"/>
    <property type="molecule type" value="Genomic_DNA"/>
</dbReference>
<organism evidence="2 3">
    <name type="scientific">Candidula unifasciata</name>
    <dbReference type="NCBI Taxonomy" id="100452"/>
    <lineage>
        <taxon>Eukaryota</taxon>
        <taxon>Metazoa</taxon>
        <taxon>Spiralia</taxon>
        <taxon>Lophotrochozoa</taxon>
        <taxon>Mollusca</taxon>
        <taxon>Gastropoda</taxon>
        <taxon>Heterobranchia</taxon>
        <taxon>Euthyneura</taxon>
        <taxon>Panpulmonata</taxon>
        <taxon>Eupulmonata</taxon>
        <taxon>Stylommatophora</taxon>
        <taxon>Helicina</taxon>
        <taxon>Helicoidea</taxon>
        <taxon>Geomitridae</taxon>
        <taxon>Candidula</taxon>
    </lineage>
</organism>
<evidence type="ECO:0000313" key="3">
    <source>
        <dbReference type="Proteomes" id="UP000678393"/>
    </source>
</evidence>